<dbReference type="PANTHER" id="PTHR34322">
    <property type="entry name" value="TRANSPOSASE, Y1_TNP DOMAIN-CONTAINING"/>
    <property type="match status" value="1"/>
</dbReference>
<dbReference type="GO" id="GO:0004803">
    <property type="term" value="F:transposase activity"/>
    <property type="evidence" value="ECO:0007669"/>
    <property type="project" value="InterPro"/>
</dbReference>
<dbReference type="EMBL" id="CP042914">
    <property type="protein sequence ID" value="QEG39910.1"/>
    <property type="molecule type" value="Genomic_DNA"/>
</dbReference>
<name>A0A5B9QQH7_9BACT</name>
<feature type="domain" description="Transposase IS200-like" evidence="1">
    <location>
        <begin position="13"/>
        <end position="188"/>
    </location>
</feature>
<dbReference type="KEGG" id="rul:UC8_19120"/>
<sequence>MGRSLRSEQVAADEVAILHITQRCVRRFRLMGVDPDTKKDYSSRREWIRRRMEALASTFAIDMLAYAILSNHMHLVIRTRPDIVAQWTDEKVAMRWLRVFPGRRLEEHLAEPTENDVKTLARDREKIATIRLRLSNVSWFMRALSEPIARKANEQEGCTGRFWEGRFKSQRITDEAGLLACSMYVDLNLVRAAMAEGPDDSKHTSAYDRIGGSNGQQIDSAAFDLKPVPTAEAAAEIRDTPIDELRKKRQAEKLNPTAKRIPQDEWLAPLTFRETSEASDPEISRSGVRASDKGFLAMSLADYLNLLRWTARQEQDEAKATMPPDLQGKLSRLGIDIAMWRDLVWNFKQYFGSSSCAGTPRSMSQRAQSTGRHWLRGQAAARACFSA</sequence>
<accession>A0A5B9QQH7</accession>
<protein>
    <recommendedName>
        <fullName evidence="1">Transposase IS200-like domain-containing protein</fullName>
    </recommendedName>
</protein>
<gene>
    <name evidence="2" type="ORF">UC8_19120</name>
</gene>
<organism evidence="2 3">
    <name type="scientific">Roseimaritima ulvae</name>
    <dbReference type="NCBI Taxonomy" id="980254"/>
    <lineage>
        <taxon>Bacteria</taxon>
        <taxon>Pseudomonadati</taxon>
        <taxon>Planctomycetota</taxon>
        <taxon>Planctomycetia</taxon>
        <taxon>Pirellulales</taxon>
        <taxon>Pirellulaceae</taxon>
        <taxon>Roseimaritima</taxon>
    </lineage>
</organism>
<dbReference type="GO" id="GO:0003677">
    <property type="term" value="F:DNA binding"/>
    <property type="evidence" value="ECO:0007669"/>
    <property type="project" value="InterPro"/>
</dbReference>
<dbReference type="AlphaFoldDB" id="A0A5B9QQH7"/>
<dbReference type="GO" id="GO:0006313">
    <property type="term" value="P:DNA transposition"/>
    <property type="evidence" value="ECO:0007669"/>
    <property type="project" value="InterPro"/>
</dbReference>
<dbReference type="SMART" id="SM01321">
    <property type="entry name" value="Y1_Tnp"/>
    <property type="match status" value="1"/>
</dbReference>
<dbReference type="InterPro" id="IPR002686">
    <property type="entry name" value="Transposase_17"/>
</dbReference>
<proteinExistence type="predicted"/>
<reference evidence="2 3" key="1">
    <citation type="submission" date="2019-08" db="EMBL/GenBank/DDBJ databases">
        <title>Deep-cultivation of Planctomycetes and their phenomic and genomic characterization uncovers novel biology.</title>
        <authorList>
            <person name="Wiegand S."/>
            <person name="Jogler M."/>
            <person name="Boedeker C."/>
            <person name="Pinto D."/>
            <person name="Vollmers J."/>
            <person name="Rivas-Marin E."/>
            <person name="Kohn T."/>
            <person name="Peeters S.H."/>
            <person name="Heuer A."/>
            <person name="Rast P."/>
            <person name="Oberbeckmann S."/>
            <person name="Bunk B."/>
            <person name="Jeske O."/>
            <person name="Meyerdierks A."/>
            <person name="Storesund J.E."/>
            <person name="Kallscheuer N."/>
            <person name="Luecker S."/>
            <person name="Lage O.M."/>
            <person name="Pohl T."/>
            <person name="Merkel B.J."/>
            <person name="Hornburger P."/>
            <person name="Mueller R.-W."/>
            <person name="Bruemmer F."/>
            <person name="Labrenz M."/>
            <person name="Spormann A.M."/>
            <person name="Op den Camp H."/>
            <person name="Overmann J."/>
            <person name="Amann R."/>
            <person name="Jetten M.S.M."/>
            <person name="Mascher T."/>
            <person name="Medema M.H."/>
            <person name="Devos D.P."/>
            <person name="Kaster A.-K."/>
            <person name="Ovreas L."/>
            <person name="Rohde M."/>
            <person name="Galperin M.Y."/>
            <person name="Jogler C."/>
        </authorList>
    </citation>
    <scope>NUCLEOTIDE SEQUENCE [LARGE SCALE GENOMIC DNA]</scope>
    <source>
        <strain evidence="2 3">UC8</strain>
    </source>
</reference>
<dbReference type="Proteomes" id="UP000325286">
    <property type="component" value="Chromosome"/>
</dbReference>
<dbReference type="OrthoDB" id="237465at2"/>
<dbReference type="RefSeq" id="WP_068139516.1">
    <property type="nucleotide sequence ID" value="NZ_CP042914.1"/>
</dbReference>
<evidence type="ECO:0000313" key="3">
    <source>
        <dbReference type="Proteomes" id="UP000325286"/>
    </source>
</evidence>
<keyword evidence="3" id="KW-1185">Reference proteome</keyword>
<dbReference type="PANTHER" id="PTHR34322:SF2">
    <property type="entry name" value="TRANSPOSASE IS200-LIKE DOMAIN-CONTAINING PROTEIN"/>
    <property type="match status" value="1"/>
</dbReference>
<dbReference type="Gene3D" id="3.30.70.1290">
    <property type="entry name" value="Transposase IS200-like"/>
    <property type="match status" value="1"/>
</dbReference>
<evidence type="ECO:0000313" key="2">
    <source>
        <dbReference type="EMBL" id="QEG39910.1"/>
    </source>
</evidence>
<dbReference type="SUPFAM" id="SSF143422">
    <property type="entry name" value="Transposase IS200-like"/>
    <property type="match status" value="1"/>
</dbReference>
<evidence type="ECO:0000259" key="1">
    <source>
        <dbReference type="SMART" id="SM01321"/>
    </source>
</evidence>
<dbReference type="InterPro" id="IPR036515">
    <property type="entry name" value="Transposase_17_sf"/>
</dbReference>